<proteinExistence type="predicted"/>
<dbReference type="Proteomes" id="UP000799766">
    <property type="component" value="Unassembled WGS sequence"/>
</dbReference>
<name>A0A6A6P0Z2_9PEZI</name>
<evidence type="ECO:0000256" key="1">
    <source>
        <dbReference type="SAM" id="MobiDB-lite"/>
    </source>
</evidence>
<protein>
    <submittedName>
        <fullName evidence="2">Uncharacterized protein</fullName>
    </submittedName>
</protein>
<sequence>IVVASLRGDDTAWIGEHLPEWGANVYVMDDALANLSVPVDKGREGMAYLTYIIDRYDDLPDVIAFSHSARYQWHNDDPLYDGVPVLSNLRLSHVLASGYVSLRCAWALGCPAELRPRSPTRHSDDFSRAEAAFADAYRAFFPADEDDDDDDEDDDGQGGRVPEAVGAPCGAQFAVSRDQVRRRRREDYVRMRRWVVETRVADGVAAKVLENLWHIVMGKPPVYCPPARDCYCAQFGHCGLRCPAADACDNRYILPDAPALPDGWPF</sequence>
<organism evidence="2 3">
    <name type="scientific">Lineolata rhizophorae</name>
    <dbReference type="NCBI Taxonomy" id="578093"/>
    <lineage>
        <taxon>Eukaryota</taxon>
        <taxon>Fungi</taxon>
        <taxon>Dikarya</taxon>
        <taxon>Ascomycota</taxon>
        <taxon>Pezizomycotina</taxon>
        <taxon>Dothideomycetes</taxon>
        <taxon>Dothideomycetes incertae sedis</taxon>
        <taxon>Lineolatales</taxon>
        <taxon>Lineolataceae</taxon>
        <taxon>Lineolata</taxon>
    </lineage>
</organism>
<evidence type="ECO:0000313" key="3">
    <source>
        <dbReference type="Proteomes" id="UP000799766"/>
    </source>
</evidence>
<dbReference type="EMBL" id="MU001680">
    <property type="protein sequence ID" value="KAF2457427.1"/>
    <property type="molecule type" value="Genomic_DNA"/>
</dbReference>
<evidence type="ECO:0000313" key="2">
    <source>
        <dbReference type="EMBL" id="KAF2457427.1"/>
    </source>
</evidence>
<accession>A0A6A6P0Z2</accession>
<feature type="compositionally biased region" description="Acidic residues" evidence="1">
    <location>
        <begin position="144"/>
        <end position="156"/>
    </location>
</feature>
<dbReference type="PANTHER" id="PTHR37490:SF3">
    <property type="entry name" value="DUF3431 DOMAIN CONTAINING PROTEIN"/>
    <property type="match status" value="1"/>
</dbReference>
<feature type="non-terminal residue" evidence="2">
    <location>
        <position position="266"/>
    </location>
</feature>
<feature type="region of interest" description="Disordered" evidence="1">
    <location>
        <begin position="144"/>
        <end position="165"/>
    </location>
</feature>
<feature type="non-terminal residue" evidence="2">
    <location>
        <position position="1"/>
    </location>
</feature>
<dbReference type="InterPro" id="IPR021838">
    <property type="entry name" value="DUF3431"/>
</dbReference>
<gene>
    <name evidence="2" type="ORF">BDY21DRAFT_271586</name>
</gene>
<dbReference type="OrthoDB" id="426718at2759"/>
<dbReference type="PANTHER" id="PTHR37490">
    <property type="entry name" value="EXPRESSED PROTEIN"/>
    <property type="match status" value="1"/>
</dbReference>
<reference evidence="2" key="1">
    <citation type="journal article" date="2020" name="Stud. Mycol.">
        <title>101 Dothideomycetes genomes: a test case for predicting lifestyles and emergence of pathogens.</title>
        <authorList>
            <person name="Haridas S."/>
            <person name="Albert R."/>
            <person name="Binder M."/>
            <person name="Bloem J."/>
            <person name="Labutti K."/>
            <person name="Salamov A."/>
            <person name="Andreopoulos B."/>
            <person name="Baker S."/>
            <person name="Barry K."/>
            <person name="Bills G."/>
            <person name="Bluhm B."/>
            <person name="Cannon C."/>
            <person name="Castanera R."/>
            <person name="Culley D."/>
            <person name="Daum C."/>
            <person name="Ezra D."/>
            <person name="Gonzalez J."/>
            <person name="Henrissat B."/>
            <person name="Kuo A."/>
            <person name="Liang C."/>
            <person name="Lipzen A."/>
            <person name="Lutzoni F."/>
            <person name="Magnuson J."/>
            <person name="Mondo S."/>
            <person name="Nolan M."/>
            <person name="Ohm R."/>
            <person name="Pangilinan J."/>
            <person name="Park H.-J."/>
            <person name="Ramirez L."/>
            <person name="Alfaro M."/>
            <person name="Sun H."/>
            <person name="Tritt A."/>
            <person name="Yoshinaga Y."/>
            <person name="Zwiers L.-H."/>
            <person name="Turgeon B."/>
            <person name="Goodwin S."/>
            <person name="Spatafora J."/>
            <person name="Crous P."/>
            <person name="Grigoriev I."/>
        </authorList>
    </citation>
    <scope>NUCLEOTIDE SEQUENCE</scope>
    <source>
        <strain evidence="2">ATCC 16933</strain>
    </source>
</reference>
<dbReference type="AlphaFoldDB" id="A0A6A6P0Z2"/>
<keyword evidence="3" id="KW-1185">Reference proteome</keyword>
<dbReference type="Pfam" id="PF11913">
    <property type="entry name" value="DUF3431"/>
    <property type="match status" value="1"/>
</dbReference>